<name>A0A0S4J019_BODSA</name>
<keyword evidence="4" id="KW-0472">Membrane</keyword>
<feature type="domain" description="Cation-transporting P-type ATPase C-terminal" evidence="5">
    <location>
        <begin position="43"/>
        <end position="141"/>
    </location>
</feature>
<dbReference type="GO" id="GO:0012505">
    <property type="term" value="C:endomembrane system"/>
    <property type="evidence" value="ECO:0007669"/>
    <property type="project" value="UniProtKB-SubCell"/>
</dbReference>
<dbReference type="AlphaFoldDB" id="A0A0S4J019"/>
<keyword evidence="2" id="KW-0479">Metal-binding</keyword>
<evidence type="ECO:0000256" key="4">
    <source>
        <dbReference type="SAM" id="Phobius"/>
    </source>
</evidence>
<dbReference type="EMBL" id="CYKH01000783">
    <property type="protein sequence ID" value="CUG38528.1"/>
    <property type="molecule type" value="Genomic_DNA"/>
</dbReference>
<dbReference type="GO" id="GO:0005886">
    <property type="term" value="C:plasma membrane"/>
    <property type="evidence" value="ECO:0007669"/>
    <property type="project" value="TreeGrafter"/>
</dbReference>
<accession>A0A0S4J019</accession>
<organism evidence="6 7">
    <name type="scientific">Bodo saltans</name>
    <name type="common">Flagellated protozoan</name>
    <dbReference type="NCBI Taxonomy" id="75058"/>
    <lineage>
        <taxon>Eukaryota</taxon>
        <taxon>Discoba</taxon>
        <taxon>Euglenozoa</taxon>
        <taxon>Kinetoplastea</taxon>
        <taxon>Metakinetoplastina</taxon>
        <taxon>Eubodonida</taxon>
        <taxon>Bodonidae</taxon>
        <taxon>Bodo</taxon>
    </lineage>
</organism>
<feature type="non-terminal residue" evidence="6">
    <location>
        <position position="190"/>
    </location>
</feature>
<gene>
    <name evidence="6" type="ORF">BSAL_78595</name>
</gene>
<dbReference type="Pfam" id="PF00689">
    <property type="entry name" value="Cation_ATPase_C"/>
    <property type="match status" value="1"/>
</dbReference>
<evidence type="ECO:0000256" key="2">
    <source>
        <dbReference type="ARBA" id="ARBA00022723"/>
    </source>
</evidence>
<keyword evidence="4" id="KW-1133">Transmembrane helix</keyword>
<proteinExistence type="predicted"/>
<dbReference type="GO" id="GO:0005388">
    <property type="term" value="F:P-type calcium transporter activity"/>
    <property type="evidence" value="ECO:0007669"/>
    <property type="project" value="TreeGrafter"/>
</dbReference>
<protein>
    <submittedName>
        <fullName evidence="6">Vacuolar-type Ca2+-ATPase, putative</fullName>
    </submittedName>
</protein>
<keyword evidence="4" id="KW-0812">Transmembrane</keyword>
<dbReference type="Gene3D" id="1.20.1110.10">
    <property type="entry name" value="Calcium-transporting ATPase, transmembrane domain"/>
    <property type="match status" value="1"/>
</dbReference>
<dbReference type="InterPro" id="IPR006068">
    <property type="entry name" value="ATPase_P-typ_cation-transptr_C"/>
</dbReference>
<evidence type="ECO:0000259" key="5">
    <source>
        <dbReference type="Pfam" id="PF00689"/>
    </source>
</evidence>
<evidence type="ECO:0000256" key="3">
    <source>
        <dbReference type="ARBA" id="ARBA00022842"/>
    </source>
</evidence>
<feature type="non-terminal residue" evidence="6">
    <location>
        <position position="1"/>
    </location>
</feature>
<dbReference type="PANTHER" id="PTHR24093">
    <property type="entry name" value="CATION TRANSPORTING ATPASE"/>
    <property type="match status" value="1"/>
</dbReference>
<evidence type="ECO:0000256" key="1">
    <source>
        <dbReference type="ARBA" id="ARBA00004127"/>
    </source>
</evidence>
<dbReference type="InterPro" id="IPR023298">
    <property type="entry name" value="ATPase_P-typ_TM_dom_sf"/>
</dbReference>
<keyword evidence="7" id="KW-1185">Reference proteome</keyword>
<feature type="transmembrane region" description="Helical" evidence="4">
    <location>
        <begin position="83"/>
        <end position="105"/>
    </location>
</feature>
<keyword evidence="3" id="KW-0460">Magnesium</keyword>
<dbReference type="Proteomes" id="UP000051952">
    <property type="component" value="Unassembled WGS sequence"/>
</dbReference>
<reference evidence="7" key="1">
    <citation type="submission" date="2015-09" db="EMBL/GenBank/DDBJ databases">
        <authorList>
            <consortium name="Pathogen Informatics"/>
        </authorList>
    </citation>
    <scope>NUCLEOTIDE SEQUENCE [LARGE SCALE GENOMIC DNA]</scope>
    <source>
        <strain evidence="7">Lake Konstanz</strain>
    </source>
</reference>
<dbReference type="SUPFAM" id="SSF81665">
    <property type="entry name" value="Calcium ATPase, transmembrane domain M"/>
    <property type="match status" value="1"/>
</dbReference>
<evidence type="ECO:0000313" key="7">
    <source>
        <dbReference type="Proteomes" id="UP000051952"/>
    </source>
</evidence>
<evidence type="ECO:0000313" key="6">
    <source>
        <dbReference type="EMBL" id="CUG38528.1"/>
    </source>
</evidence>
<dbReference type="OrthoDB" id="3352408at2759"/>
<sequence>SSHVWLSTIEGDCAGPFTNSSTIEYLGCAKYCKDEGGYFTGEKYCQQGKIHSTIIFNTYIWMQIFNIFNARLLTDVISPLHGLFSRSLMLCIIVLLICGFQVFAIEAAGSFMQTTPLKWRDWLVCIGLGAAEIPYGVLVRLLPVENEIPQEVIDRWEHENNARRLLGVEPSPFSRAANLHKKNGGNHGAG</sequence>
<dbReference type="GO" id="GO:0046872">
    <property type="term" value="F:metal ion binding"/>
    <property type="evidence" value="ECO:0007669"/>
    <property type="project" value="UniProtKB-KW"/>
</dbReference>
<dbReference type="PANTHER" id="PTHR24093:SF369">
    <property type="entry name" value="CALCIUM-TRANSPORTING ATPASE"/>
    <property type="match status" value="1"/>
</dbReference>
<comment type="subcellular location">
    <subcellularLocation>
        <location evidence="1">Endomembrane system</location>
        <topology evidence="1">Multi-pass membrane protein</topology>
    </subcellularLocation>
</comment>
<dbReference type="VEuPathDB" id="TriTrypDB:BSAL_78595"/>